<keyword evidence="3" id="KW-1185">Reference proteome</keyword>
<sequence>MSRSDRYRYPAILGYDVPTGRYYVLWPDLPGCTTTADTEDQALGNAQEAMSLHLWGMEDDGDPIPPPTPIQHLNLSEYEEDGNKFVVILVEIWMPSFRERMATKQRKEQVNASA</sequence>
<evidence type="ECO:0000313" key="3">
    <source>
        <dbReference type="Proteomes" id="UP000193355"/>
    </source>
</evidence>
<organism evidence="2 3">
    <name type="scientific">Dethiosulfovibrio salsuginis</name>
    <dbReference type="NCBI Taxonomy" id="561720"/>
    <lineage>
        <taxon>Bacteria</taxon>
        <taxon>Thermotogati</taxon>
        <taxon>Synergistota</taxon>
        <taxon>Synergistia</taxon>
        <taxon>Synergistales</taxon>
        <taxon>Dethiosulfovibrionaceae</taxon>
        <taxon>Dethiosulfovibrio</taxon>
    </lineage>
</organism>
<accession>A0A1X7K7U5</accession>
<dbReference type="InterPro" id="IPR051404">
    <property type="entry name" value="TA_system_antitoxin"/>
</dbReference>
<name>A0A1X7K7U5_9BACT</name>
<dbReference type="InterPro" id="IPR031807">
    <property type="entry name" value="HicB-like"/>
</dbReference>
<dbReference type="STRING" id="561720.SAMN06275492_12232"/>
<feature type="domain" description="HicB-like antitoxin of toxin-antitoxin system" evidence="1">
    <location>
        <begin position="9"/>
        <end position="100"/>
    </location>
</feature>
<dbReference type="PANTHER" id="PTHR34504:SF2">
    <property type="entry name" value="UPF0150 PROTEIN SSL0259"/>
    <property type="match status" value="1"/>
</dbReference>
<dbReference type="PANTHER" id="PTHR34504">
    <property type="entry name" value="ANTITOXIN HICB"/>
    <property type="match status" value="1"/>
</dbReference>
<dbReference type="Gene3D" id="3.30.160.250">
    <property type="match status" value="1"/>
</dbReference>
<evidence type="ECO:0000313" key="2">
    <source>
        <dbReference type="EMBL" id="SMG36905.1"/>
    </source>
</evidence>
<dbReference type="EMBL" id="FXBB01000022">
    <property type="protein sequence ID" value="SMG36905.1"/>
    <property type="molecule type" value="Genomic_DNA"/>
</dbReference>
<gene>
    <name evidence="2" type="ORF">SAMN06275492_12232</name>
</gene>
<dbReference type="SUPFAM" id="SSF143100">
    <property type="entry name" value="TTHA1013/TTHA0281-like"/>
    <property type="match status" value="1"/>
</dbReference>
<proteinExistence type="predicted"/>
<dbReference type="AlphaFoldDB" id="A0A1X7K7U5"/>
<evidence type="ECO:0000259" key="1">
    <source>
        <dbReference type="Pfam" id="PF15919"/>
    </source>
</evidence>
<dbReference type="RefSeq" id="WP_143340886.1">
    <property type="nucleotide sequence ID" value="NZ_FXBB01000022.1"/>
</dbReference>
<protein>
    <submittedName>
        <fullName evidence="2">Predicted nuclease of the RNAse H fold, HicB family</fullName>
    </submittedName>
</protein>
<dbReference type="OrthoDB" id="5419659at2"/>
<dbReference type="Proteomes" id="UP000193355">
    <property type="component" value="Unassembled WGS sequence"/>
</dbReference>
<dbReference type="Pfam" id="PF15919">
    <property type="entry name" value="HicB_lk_antitox"/>
    <property type="match status" value="1"/>
</dbReference>
<reference evidence="3" key="1">
    <citation type="submission" date="2017-04" db="EMBL/GenBank/DDBJ databases">
        <authorList>
            <person name="Varghese N."/>
            <person name="Submissions S."/>
        </authorList>
    </citation>
    <scope>NUCLEOTIDE SEQUENCE [LARGE SCALE GENOMIC DNA]</scope>
    <source>
        <strain evidence="3">USBA 82</strain>
    </source>
</reference>
<dbReference type="InterPro" id="IPR035069">
    <property type="entry name" value="TTHA1013/TTHA0281-like"/>
</dbReference>